<dbReference type="PROSITE" id="PS51462">
    <property type="entry name" value="NUDIX"/>
    <property type="match status" value="1"/>
</dbReference>
<dbReference type="GO" id="GO:0005829">
    <property type="term" value="C:cytosol"/>
    <property type="evidence" value="ECO:0007669"/>
    <property type="project" value="TreeGrafter"/>
</dbReference>
<dbReference type="SUPFAM" id="SSF55811">
    <property type="entry name" value="Nudix"/>
    <property type="match status" value="1"/>
</dbReference>
<evidence type="ECO:0000313" key="4">
    <source>
        <dbReference type="EMBL" id="AHE99557.1"/>
    </source>
</evidence>
<dbReference type="PANTHER" id="PTHR11839">
    <property type="entry name" value="UDP/ADP-SUGAR PYROPHOSPHATASE"/>
    <property type="match status" value="1"/>
</dbReference>
<protein>
    <submittedName>
        <fullName evidence="4">ADP-ribose diphosphatase</fullName>
    </submittedName>
</protein>
<dbReference type="EMBL" id="CP007029">
    <property type="protein sequence ID" value="AHE99557.1"/>
    <property type="molecule type" value="Genomic_DNA"/>
</dbReference>
<dbReference type="PANTHER" id="PTHR11839:SF12">
    <property type="entry name" value="ADP COMPOUNDS HYDROLASE NUDE"/>
    <property type="match status" value="1"/>
</dbReference>
<dbReference type="AlphaFoldDB" id="W0DQL8"/>
<feature type="domain" description="Nudix hydrolase" evidence="3">
    <location>
        <begin position="42"/>
        <end position="178"/>
    </location>
</feature>
<evidence type="ECO:0000256" key="2">
    <source>
        <dbReference type="ARBA" id="ARBA00022801"/>
    </source>
</evidence>
<dbReference type="NCBIfam" id="NF008736">
    <property type="entry name" value="PRK11762.1"/>
    <property type="match status" value="1"/>
</dbReference>
<dbReference type="STRING" id="713585.THITH_16085"/>
<keyword evidence="5" id="KW-1185">Reference proteome</keyword>
<reference evidence="4 5" key="1">
    <citation type="submission" date="2013-12" db="EMBL/GenBank/DDBJ databases">
        <authorList>
            <consortium name="DOE Joint Genome Institute"/>
            <person name="Muyzer G."/>
            <person name="Huntemann M."/>
            <person name="Han J."/>
            <person name="Chen A."/>
            <person name="Kyrpides N."/>
            <person name="Mavromatis K."/>
            <person name="Markowitz V."/>
            <person name="Palaniappan K."/>
            <person name="Ivanova N."/>
            <person name="Schaumberg A."/>
            <person name="Pati A."/>
            <person name="Liolios K."/>
            <person name="Nordberg H.P."/>
            <person name="Cantor M.N."/>
            <person name="Hua S.X."/>
            <person name="Woyke T."/>
        </authorList>
    </citation>
    <scope>NUCLEOTIDE SEQUENCE [LARGE SCALE GENOMIC DNA]</scope>
    <source>
        <strain evidence="4 5">ARh 1</strain>
    </source>
</reference>
<organism evidence="4 5">
    <name type="scientific">Thioalkalivibrio paradoxus ARh 1</name>
    <dbReference type="NCBI Taxonomy" id="713585"/>
    <lineage>
        <taxon>Bacteria</taxon>
        <taxon>Pseudomonadati</taxon>
        <taxon>Pseudomonadota</taxon>
        <taxon>Gammaproteobacteria</taxon>
        <taxon>Chromatiales</taxon>
        <taxon>Ectothiorhodospiraceae</taxon>
        <taxon>Thioalkalivibrio</taxon>
    </lineage>
</organism>
<proteinExistence type="predicted"/>
<sequence length="185" mass="20938">MSTQRTKPAVHDRRTVARSRLFEVEEMHLEFSNGVHARYERLLNSGRGAVVIAPMLDAETVLLIREYAAGTDRYELGLPKGRIEADEDILAAADREIMEEIGYGSRRLSHLGSFSLAPGYMSHTSHLVLAQDLYEHRVPGDEPEEIEVLPWRLADLGRLLEREDCSEARSIAALFMVRERLLAKP</sequence>
<dbReference type="Gene3D" id="3.90.79.10">
    <property type="entry name" value="Nucleoside Triphosphate Pyrophosphohydrolase"/>
    <property type="match status" value="1"/>
</dbReference>
<dbReference type="FunFam" id="3.90.79.10:FF:000006">
    <property type="entry name" value="ADP compounds hydrolase NudE"/>
    <property type="match status" value="1"/>
</dbReference>
<dbReference type="GO" id="GO:0006753">
    <property type="term" value="P:nucleoside phosphate metabolic process"/>
    <property type="evidence" value="ECO:0007669"/>
    <property type="project" value="TreeGrafter"/>
</dbReference>
<dbReference type="PROSITE" id="PS00893">
    <property type="entry name" value="NUDIX_BOX"/>
    <property type="match status" value="1"/>
</dbReference>
<evidence type="ECO:0000259" key="3">
    <source>
        <dbReference type="PROSITE" id="PS51462"/>
    </source>
</evidence>
<dbReference type="InterPro" id="IPR015797">
    <property type="entry name" value="NUDIX_hydrolase-like_dom_sf"/>
</dbReference>
<dbReference type="GO" id="GO:0019693">
    <property type="term" value="P:ribose phosphate metabolic process"/>
    <property type="evidence" value="ECO:0007669"/>
    <property type="project" value="TreeGrafter"/>
</dbReference>
<dbReference type="HOGENOM" id="CLU_062658_4_0_6"/>
<dbReference type="InterPro" id="IPR020084">
    <property type="entry name" value="NUDIX_hydrolase_CS"/>
</dbReference>
<dbReference type="Pfam" id="PF00293">
    <property type="entry name" value="NUDIX"/>
    <property type="match status" value="1"/>
</dbReference>
<dbReference type="KEGG" id="tti:THITH_16085"/>
<dbReference type="RefSeq" id="WP_006746873.1">
    <property type="nucleotide sequence ID" value="NZ_CP007029.1"/>
</dbReference>
<keyword evidence="2" id="KW-0378">Hydrolase</keyword>
<dbReference type="Proteomes" id="UP000005289">
    <property type="component" value="Chromosome"/>
</dbReference>
<comment type="cofactor">
    <cofactor evidence="1">
        <name>Mg(2+)</name>
        <dbReference type="ChEBI" id="CHEBI:18420"/>
    </cofactor>
</comment>
<accession>W0DQL8</accession>
<dbReference type="InterPro" id="IPR000086">
    <property type="entry name" value="NUDIX_hydrolase_dom"/>
</dbReference>
<name>W0DQL8_9GAMM</name>
<evidence type="ECO:0000256" key="1">
    <source>
        <dbReference type="ARBA" id="ARBA00001946"/>
    </source>
</evidence>
<dbReference type="GO" id="GO:0019144">
    <property type="term" value="F:ADP-sugar diphosphatase activity"/>
    <property type="evidence" value="ECO:0007669"/>
    <property type="project" value="TreeGrafter"/>
</dbReference>
<evidence type="ECO:0000313" key="5">
    <source>
        <dbReference type="Proteomes" id="UP000005289"/>
    </source>
</evidence>
<gene>
    <name evidence="4" type="ORF">THITH_16085</name>
</gene>
<dbReference type="OrthoDB" id="9806150at2"/>